<proteinExistence type="predicted"/>
<name>A0A834KT40_VESVU</name>
<evidence type="ECO:0000313" key="2">
    <source>
        <dbReference type="Proteomes" id="UP000614350"/>
    </source>
</evidence>
<dbReference type="AlphaFoldDB" id="A0A834KT40"/>
<dbReference type="EMBL" id="JACSEA010000001">
    <property type="protein sequence ID" value="KAF7412358.1"/>
    <property type="molecule type" value="Genomic_DNA"/>
</dbReference>
<gene>
    <name evidence="1" type="ORF">HZH66_001254</name>
</gene>
<keyword evidence="2" id="KW-1185">Reference proteome</keyword>
<organism evidence="1 2">
    <name type="scientific">Vespula vulgaris</name>
    <name type="common">Yellow jacket</name>
    <name type="synonym">Wasp</name>
    <dbReference type="NCBI Taxonomy" id="7454"/>
    <lineage>
        <taxon>Eukaryota</taxon>
        <taxon>Metazoa</taxon>
        <taxon>Ecdysozoa</taxon>
        <taxon>Arthropoda</taxon>
        <taxon>Hexapoda</taxon>
        <taxon>Insecta</taxon>
        <taxon>Pterygota</taxon>
        <taxon>Neoptera</taxon>
        <taxon>Endopterygota</taxon>
        <taxon>Hymenoptera</taxon>
        <taxon>Apocrita</taxon>
        <taxon>Aculeata</taxon>
        <taxon>Vespoidea</taxon>
        <taxon>Vespidae</taxon>
        <taxon>Vespinae</taxon>
        <taxon>Vespula</taxon>
    </lineage>
</organism>
<protein>
    <submittedName>
        <fullName evidence="1">Uncharacterized protein</fullName>
    </submittedName>
</protein>
<dbReference type="Proteomes" id="UP000614350">
    <property type="component" value="Unassembled WGS sequence"/>
</dbReference>
<accession>A0A834KT40</accession>
<evidence type="ECO:0000313" key="1">
    <source>
        <dbReference type="EMBL" id="KAF7412358.1"/>
    </source>
</evidence>
<sequence>MFYIALKLNYCLLFQPTIFGTVASDLNPKDGNSRRRAEAFALLSLNKTPLFSRRYEEEKEKFALISRKTKRNSRMMWVMISRELSLGNGLGVMARAELRSLHLISSLPAAGSVLPSS</sequence>
<comment type="caution">
    <text evidence="1">The sequence shown here is derived from an EMBL/GenBank/DDBJ whole genome shotgun (WGS) entry which is preliminary data.</text>
</comment>
<reference evidence="1" key="1">
    <citation type="journal article" date="2020" name="G3 (Bethesda)">
        <title>High-Quality Assemblies for Three Invasive Social Wasps from the &lt;i&gt;Vespula&lt;/i&gt; Genus.</title>
        <authorList>
            <person name="Harrop T.W.R."/>
            <person name="Guhlin J."/>
            <person name="McLaughlin G.M."/>
            <person name="Permina E."/>
            <person name="Stockwell P."/>
            <person name="Gilligan J."/>
            <person name="Le Lec M.F."/>
            <person name="Gruber M.A.M."/>
            <person name="Quinn O."/>
            <person name="Lovegrove M."/>
            <person name="Duncan E.J."/>
            <person name="Remnant E.J."/>
            <person name="Van Eeckhoven J."/>
            <person name="Graham B."/>
            <person name="Knapp R.A."/>
            <person name="Langford K.W."/>
            <person name="Kronenberg Z."/>
            <person name="Press M.O."/>
            <person name="Eacker S.M."/>
            <person name="Wilson-Rankin E.E."/>
            <person name="Purcell J."/>
            <person name="Lester P.J."/>
            <person name="Dearden P.K."/>
        </authorList>
    </citation>
    <scope>NUCLEOTIDE SEQUENCE</scope>
    <source>
        <strain evidence="1">Marl-1</strain>
    </source>
</reference>